<comment type="similarity">
    <text evidence="1">Belongs to the GSP E family.</text>
</comment>
<dbReference type="InterPro" id="IPR001482">
    <property type="entry name" value="T2SS/T4SS_dom"/>
</dbReference>
<dbReference type="InterPro" id="IPR050921">
    <property type="entry name" value="T4SS_GSP_E_ATPase"/>
</dbReference>
<dbReference type="InterPro" id="IPR027417">
    <property type="entry name" value="P-loop_NTPase"/>
</dbReference>
<protein>
    <submittedName>
        <fullName evidence="3">Type II secretion system protein E</fullName>
    </submittedName>
</protein>
<reference evidence="3" key="1">
    <citation type="submission" date="2012-11" db="EMBL/GenBank/DDBJ databases">
        <title>Dependencies among metagenomic species, viruses, plasmids and units of genetic variation.</title>
        <authorList>
            <person name="Nielsen H.B."/>
            <person name="Almeida M."/>
            <person name="Juncker A.S."/>
            <person name="Rasmussen S."/>
            <person name="Li J."/>
            <person name="Sunagawa S."/>
            <person name="Plichta D."/>
            <person name="Gautier L."/>
            <person name="Le Chatelier E."/>
            <person name="Peletier E."/>
            <person name="Bonde I."/>
            <person name="Nielsen T."/>
            <person name="Manichanh C."/>
            <person name="Arumugam M."/>
            <person name="Batto J."/>
            <person name="Santos M.B.Q.D."/>
            <person name="Blom N."/>
            <person name="Borruel N."/>
            <person name="Burgdorf K.S."/>
            <person name="Boumezbeur F."/>
            <person name="Casellas F."/>
            <person name="Dore J."/>
            <person name="Guarner F."/>
            <person name="Hansen T."/>
            <person name="Hildebrand F."/>
            <person name="Kaas R.S."/>
            <person name="Kennedy S."/>
            <person name="Kristiansen K."/>
            <person name="Kultima J.R."/>
            <person name="Leonard P."/>
            <person name="Levenez F."/>
            <person name="Lund O."/>
            <person name="Moumen B."/>
            <person name="Le Paslier D."/>
            <person name="Pons N."/>
            <person name="Pedersen O."/>
            <person name="Prifti E."/>
            <person name="Qin J."/>
            <person name="Raes J."/>
            <person name="Tap J."/>
            <person name="Tims S."/>
            <person name="Ussery D.W."/>
            <person name="Yamada T."/>
            <person name="MetaHit consortium"/>
            <person name="Renault P."/>
            <person name="Sicheritz-Ponten T."/>
            <person name="Bork P."/>
            <person name="Wang J."/>
            <person name="Brunak S."/>
            <person name="Ehrlich S.D."/>
        </authorList>
    </citation>
    <scope>NUCLEOTIDE SEQUENCE [LARGE SCALE GENOMIC DNA]</scope>
</reference>
<name>R6TZ31_9BACT</name>
<dbReference type="PANTHER" id="PTHR30486:SF6">
    <property type="entry name" value="TYPE IV PILUS RETRACTATION ATPASE PILT"/>
    <property type="match status" value="1"/>
</dbReference>
<dbReference type="AlphaFoldDB" id="R6TZ31"/>
<evidence type="ECO:0000313" key="3">
    <source>
        <dbReference type="EMBL" id="CDC77445.1"/>
    </source>
</evidence>
<dbReference type="CDD" id="cd01130">
    <property type="entry name" value="VirB11-like_ATPase"/>
    <property type="match status" value="1"/>
</dbReference>
<proteinExistence type="inferred from homology"/>
<dbReference type="Gene3D" id="3.40.50.300">
    <property type="entry name" value="P-loop containing nucleotide triphosphate hydrolases"/>
    <property type="match status" value="1"/>
</dbReference>
<dbReference type="Proteomes" id="UP000017938">
    <property type="component" value="Unassembled WGS sequence"/>
</dbReference>
<dbReference type="PANTHER" id="PTHR30486">
    <property type="entry name" value="TWITCHING MOTILITY PROTEIN PILT"/>
    <property type="match status" value="1"/>
</dbReference>
<dbReference type="EMBL" id="CBFW010000436">
    <property type="protein sequence ID" value="CDC77445.1"/>
    <property type="molecule type" value="Genomic_DNA"/>
</dbReference>
<dbReference type="STRING" id="1263015.BN580_00439"/>
<dbReference type="SUPFAM" id="SSF52540">
    <property type="entry name" value="P-loop containing nucleoside triphosphate hydrolases"/>
    <property type="match status" value="1"/>
</dbReference>
<feature type="domain" description="Bacterial type II secretion system protein E" evidence="2">
    <location>
        <begin position="80"/>
        <end position="343"/>
    </location>
</feature>
<evidence type="ECO:0000256" key="1">
    <source>
        <dbReference type="ARBA" id="ARBA00006611"/>
    </source>
</evidence>
<organism evidence="3 4">
    <name type="scientific">Candidatus Colimorpha enterica</name>
    <dbReference type="NCBI Taxonomy" id="3083063"/>
    <lineage>
        <taxon>Bacteria</taxon>
        <taxon>Pseudomonadati</taxon>
        <taxon>Bacteroidota</taxon>
        <taxon>Bacteroidia</taxon>
        <taxon>Bacteroidales</taxon>
        <taxon>Candidatus Colimorpha</taxon>
    </lineage>
</organism>
<evidence type="ECO:0000259" key="2">
    <source>
        <dbReference type="Pfam" id="PF00437"/>
    </source>
</evidence>
<accession>R6TZ31</accession>
<comment type="caution">
    <text evidence="3">The sequence shown here is derived from an EMBL/GenBank/DDBJ whole genome shotgun (WGS) entry which is preliminary data.</text>
</comment>
<dbReference type="Gene3D" id="3.30.450.380">
    <property type="match status" value="1"/>
</dbReference>
<dbReference type="Pfam" id="PF00437">
    <property type="entry name" value="T2SSE"/>
    <property type="match status" value="1"/>
</dbReference>
<dbReference type="GO" id="GO:0016887">
    <property type="term" value="F:ATP hydrolysis activity"/>
    <property type="evidence" value="ECO:0007669"/>
    <property type="project" value="InterPro"/>
</dbReference>
<sequence>MAKQIEFWTLLRLTQEYISQHYASVLTDKNKLNQLKSYIDKYLRDNDYHVENLTTKELIDKLYCEMAEYSVLTPFLGSPDLEEINVNGWDDIALTYLDGSIVKLKDHFHSPQHAVDIIKRLLHHSGMIIDNATPTAQGHLPGNTRITALKDPIVDEDRGVSVSIRLLHPSRVTRENLVETGFATQEMVDFLCMCIRYGVPFVVAGATSSGKTTLLNAIMTSIPDNKRVFTIETGSRELSLVRRDENGAVINNIVHTLSRPSDNPAYDITQEDLVVSSLRFNPDVVCVGEMRDVECYSAVEASLTGHTVVSTVHAGPASAAHMRIALLCQKRFPINFSTSLMQAGQAFPVVVYAHKLENNSRKLMDISECIISSAGEREYNCLYNYQIDKNTVENGTFVIEGHFDKPNIMSDSLRQRLIQYGVPQNELNRFLMKGVESEWL</sequence>
<gene>
    <name evidence="3" type="ORF">BN580_00439</name>
</gene>
<evidence type="ECO:0000313" key="4">
    <source>
        <dbReference type="Proteomes" id="UP000017938"/>
    </source>
</evidence>